<comment type="subcellular location">
    <subcellularLocation>
        <location evidence="1">Cell membrane</location>
        <topology evidence="1">Multi-pass membrane protein</topology>
    </subcellularLocation>
</comment>
<evidence type="ECO:0000256" key="7">
    <source>
        <dbReference type="SAM" id="Phobius"/>
    </source>
</evidence>
<dbReference type="EMBL" id="FOLM01000001">
    <property type="protein sequence ID" value="SFC03526.1"/>
    <property type="molecule type" value="Genomic_DNA"/>
</dbReference>
<protein>
    <submittedName>
        <fullName evidence="8">Uncharacterized membrane protein YeaQ/YmgE, transglycosylase-associated protein family</fullName>
    </submittedName>
</protein>
<keyword evidence="5 7" id="KW-1133">Transmembrane helix</keyword>
<name>A0A1I1FWW0_9ACTN</name>
<dbReference type="AlphaFoldDB" id="A0A1I1FWW0"/>
<organism evidence="8 9">
    <name type="scientific">Streptomyces aidingensis</name>
    <dbReference type="NCBI Taxonomy" id="910347"/>
    <lineage>
        <taxon>Bacteria</taxon>
        <taxon>Bacillati</taxon>
        <taxon>Actinomycetota</taxon>
        <taxon>Actinomycetes</taxon>
        <taxon>Kitasatosporales</taxon>
        <taxon>Streptomycetaceae</taxon>
        <taxon>Streptomyces</taxon>
    </lineage>
</organism>
<evidence type="ECO:0000256" key="3">
    <source>
        <dbReference type="ARBA" id="ARBA00022475"/>
    </source>
</evidence>
<dbReference type="Pfam" id="PF04226">
    <property type="entry name" value="Transgly_assoc"/>
    <property type="match status" value="1"/>
</dbReference>
<sequence length="90" mass="9406">MSILAWILLGLLAGLIARALMPGRQPGGIIVTTLLGIGGALLGGWLGKVIFGVDSVDGFFELSTWIAAVVGAVIIIFLYQLLTGGRRTRV</sequence>
<dbReference type="PANTHER" id="PTHR33884:SF3">
    <property type="entry name" value="UPF0410 PROTEIN YMGE"/>
    <property type="match status" value="1"/>
</dbReference>
<evidence type="ECO:0000313" key="9">
    <source>
        <dbReference type="Proteomes" id="UP000199207"/>
    </source>
</evidence>
<evidence type="ECO:0000256" key="2">
    <source>
        <dbReference type="ARBA" id="ARBA00011006"/>
    </source>
</evidence>
<evidence type="ECO:0000256" key="5">
    <source>
        <dbReference type="ARBA" id="ARBA00022989"/>
    </source>
</evidence>
<feature type="transmembrane region" description="Helical" evidence="7">
    <location>
        <begin position="29"/>
        <end position="47"/>
    </location>
</feature>
<dbReference type="STRING" id="910347.SAMN05421773_101895"/>
<keyword evidence="3" id="KW-1003">Cell membrane</keyword>
<proteinExistence type="inferred from homology"/>
<evidence type="ECO:0000256" key="4">
    <source>
        <dbReference type="ARBA" id="ARBA00022692"/>
    </source>
</evidence>
<keyword evidence="4 7" id="KW-0812">Transmembrane</keyword>
<dbReference type="GO" id="GO:0005886">
    <property type="term" value="C:plasma membrane"/>
    <property type="evidence" value="ECO:0007669"/>
    <property type="project" value="UniProtKB-SubCell"/>
</dbReference>
<keyword evidence="9" id="KW-1185">Reference proteome</keyword>
<comment type="similarity">
    <text evidence="2">Belongs to the UPF0410 family.</text>
</comment>
<gene>
    <name evidence="8" type="ORF">SAMN05421773_101895</name>
</gene>
<accession>A0A1I1FWW0</accession>
<dbReference type="Proteomes" id="UP000199207">
    <property type="component" value="Unassembled WGS sequence"/>
</dbReference>
<feature type="transmembrane region" description="Helical" evidence="7">
    <location>
        <begin position="59"/>
        <end position="82"/>
    </location>
</feature>
<evidence type="ECO:0000256" key="6">
    <source>
        <dbReference type="ARBA" id="ARBA00023136"/>
    </source>
</evidence>
<evidence type="ECO:0000313" key="8">
    <source>
        <dbReference type="EMBL" id="SFC03526.1"/>
    </source>
</evidence>
<evidence type="ECO:0000256" key="1">
    <source>
        <dbReference type="ARBA" id="ARBA00004651"/>
    </source>
</evidence>
<keyword evidence="6 7" id="KW-0472">Membrane</keyword>
<dbReference type="InterPro" id="IPR007341">
    <property type="entry name" value="Transgly_assoc"/>
</dbReference>
<dbReference type="RefSeq" id="WP_093837221.1">
    <property type="nucleotide sequence ID" value="NZ_FOLM01000001.1"/>
</dbReference>
<reference evidence="8 9" key="1">
    <citation type="submission" date="2016-10" db="EMBL/GenBank/DDBJ databases">
        <authorList>
            <person name="de Groot N.N."/>
        </authorList>
    </citation>
    <scope>NUCLEOTIDE SEQUENCE [LARGE SCALE GENOMIC DNA]</scope>
    <source>
        <strain evidence="8 9">CGMCC 4.5739</strain>
    </source>
</reference>
<dbReference type="PANTHER" id="PTHR33884">
    <property type="entry name" value="UPF0410 PROTEIN YMGE"/>
    <property type="match status" value="1"/>
</dbReference>